<sequence length="381" mass="42658">MKKNTLIHYLGCLLLFFSSGALAQNSQLQYEQTTPIAAQEYPNITLDQSKLVLISALDFERLRINLPKLYTEVYAKTGITITLHSTFAEEVPPLIHFMQATAQRPHAVIFAQDQLYSFSEMLLDLSDLERAEPSLTLAQQKNFLQLNQGFFLALYFNKKLIDTPASDFSMFAKNSLAVNFGTAFTTQLFWHHSGLIKRDGSINKHNLEGALTDALFMYQEFFTQSIIPASCSTNTCINALFLNQNIPYAIDGTWMHETFTDALGDNLGVSILPELDNVPSLALRIPHVLGVLSELSPEQTKALALFSRLIIQESTAFQNGLLANTKQTIALDEISYVVKDYQVLGCIFEKLNPHMAQLNTLATKKQIQALVKNMGIGKCYE</sequence>
<comment type="caution">
    <text evidence="2">The sequence shown here is derived from an EMBL/GenBank/DDBJ whole genome shotgun (WGS) entry which is preliminary data.</text>
</comment>
<accession>A0AA42BLT6</accession>
<proteinExistence type="predicted"/>
<name>A0AA42BLT6_9ALTE</name>
<feature type="signal peptide" evidence="1">
    <location>
        <begin position="1"/>
        <end position="23"/>
    </location>
</feature>
<evidence type="ECO:0000256" key="1">
    <source>
        <dbReference type="SAM" id="SignalP"/>
    </source>
</evidence>
<protein>
    <recommendedName>
        <fullName evidence="4">Extracellular solute-binding protein</fullName>
    </recommendedName>
</protein>
<keyword evidence="1" id="KW-0732">Signal</keyword>
<gene>
    <name evidence="2" type="ORF">NLF92_09710</name>
</gene>
<feature type="chain" id="PRO_5041236626" description="Extracellular solute-binding protein" evidence="1">
    <location>
        <begin position="24"/>
        <end position="381"/>
    </location>
</feature>
<reference evidence="2" key="1">
    <citation type="submission" date="2022-07" db="EMBL/GenBank/DDBJ databases">
        <title>Characterization of the Novel Bacterium Alteromonas immobilis LMIT006 and Alteromonas gregis LMIT007.</title>
        <authorList>
            <person name="Lin X."/>
        </authorList>
    </citation>
    <scope>NUCLEOTIDE SEQUENCE</scope>
    <source>
        <strain evidence="2">LMIT007</strain>
    </source>
</reference>
<dbReference type="SUPFAM" id="SSF53850">
    <property type="entry name" value="Periplasmic binding protein-like II"/>
    <property type="match status" value="1"/>
</dbReference>
<dbReference type="RefSeq" id="WP_254101297.1">
    <property type="nucleotide sequence ID" value="NZ_JANATA010000017.1"/>
</dbReference>
<dbReference type="Gene3D" id="3.40.190.10">
    <property type="entry name" value="Periplasmic binding protein-like II"/>
    <property type="match status" value="1"/>
</dbReference>
<organism evidence="2 3">
    <name type="scientific">Opacimonas viscosa</name>
    <dbReference type="NCBI Taxonomy" id="2961944"/>
    <lineage>
        <taxon>Bacteria</taxon>
        <taxon>Pseudomonadati</taxon>
        <taxon>Pseudomonadota</taxon>
        <taxon>Gammaproteobacteria</taxon>
        <taxon>Alteromonadales</taxon>
        <taxon>Alteromonadaceae</taxon>
        <taxon>Opacimonas</taxon>
    </lineage>
</organism>
<evidence type="ECO:0000313" key="2">
    <source>
        <dbReference type="EMBL" id="MCP3429218.1"/>
    </source>
</evidence>
<evidence type="ECO:0000313" key="3">
    <source>
        <dbReference type="Proteomes" id="UP001165413"/>
    </source>
</evidence>
<evidence type="ECO:0008006" key="4">
    <source>
        <dbReference type="Google" id="ProtNLM"/>
    </source>
</evidence>
<dbReference type="AlphaFoldDB" id="A0AA42BLT6"/>
<keyword evidence="3" id="KW-1185">Reference proteome</keyword>
<dbReference type="EMBL" id="JANATA010000017">
    <property type="protein sequence ID" value="MCP3429218.1"/>
    <property type="molecule type" value="Genomic_DNA"/>
</dbReference>
<dbReference type="Proteomes" id="UP001165413">
    <property type="component" value="Unassembled WGS sequence"/>
</dbReference>